<gene>
    <name evidence="2" type="primary">mreC</name>
    <name evidence="2" type="ORF">CMUC_0335</name>
</gene>
<dbReference type="GO" id="GO:0008360">
    <property type="term" value="P:regulation of cell shape"/>
    <property type="evidence" value="ECO:0007669"/>
    <property type="project" value="InterPro"/>
</dbReference>
<evidence type="ECO:0000259" key="1">
    <source>
        <dbReference type="Pfam" id="PF04085"/>
    </source>
</evidence>
<organism evidence="2 3">
    <name type="scientific">Campylobacter mucosalis CCUG 21559</name>
    <dbReference type="NCBI Taxonomy" id="1032067"/>
    <lineage>
        <taxon>Bacteria</taxon>
        <taxon>Pseudomonadati</taxon>
        <taxon>Campylobacterota</taxon>
        <taxon>Epsilonproteobacteria</taxon>
        <taxon>Campylobacterales</taxon>
        <taxon>Campylobacteraceae</taxon>
        <taxon>Campylobacter</taxon>
    </lineage>
</organism>
<dbReference type="AlphaFoldDB" id="A0A6G5QEQ4"/>
<dbReference type="GO" id="GO:0005886">
    <property type="term" value="C:plasma membrane"/>
    <property type="evidence" value="ECO:0007669"/>
    <property type="project" value="TreeGrafter"/>
</dbReference>
<dbReference type="PANTHER" id="PTHR34138">
    <property type="entry name" value="CELL SHAPE-DETERMINING PROTEIN MREC"/>
    <property type="match status" value="1"/>
</dbReference>
<proteinExistence type="predicted"/>
<dbReference type="InterPro" id="IPR042175">
    <property type="entry name" value="Cell/Rod_MreC_2"/>
</dbReference>
<dbReference type="Gene3D" id="2.40.10.350">
    <property type="entry name" value="Rod shape-determining protein MreC, domain 2"/>
    <property type="match status" value="1"/>
</dbReference>
<feature type="domain" description="Rod shape-determining protein MreC beta-barrel core" evidence="1">
    <location>
        <begin position="153"/>
        <end position="247"/>
    </location>
</feature>
<dbReference type="InterPro" id="IPR055342">
    <property type="entry name" value="MreC_beta-barrel_core"/>
</dbReference>
<keyword evidence="3" id="KW-1185">Reference proteome</keyword>
<dbReference type="NCBIfam" id="NF010507">
    <property type="entry name" value="PRK13922.10-6"/>
    <property type="match status" value="1"/>
</dbReference>
<protein>
    <submittedName>
        <fullName evidence="2">Rod shape-determining protein MreC</fullName>
    </submittedName>
</protein>
<name>A0A6G5QEQ4_9BACT</name>
<evidence type="ECO:0000313" key="3">
    <source>
        <dbReference type="Proteomes" id="UP000503264"/>
    </source>
</evidence>
<dbReference type="RefSeq" id="WP_169753319.1">
    <property type="nucleotide sequence ID" value="NZ_CP012542.1"/>
</dbReference>
<dbReference type="Pfam" id="PF04085">
    <property type="entry name" value="MreC"/>
    <property type="match status" value="1"/>
</dbReference>
<reference evidence="2 3" key="1">
    <citation type="submission" date="2016-07" db="EMBL/GenBank/DDBJ databases">
        <title>Comparative genomics of the Campylobacter concisus group.</title>
        <authorList>
            <person name="Miller W.G."/>
            <person name="Yee E."/>
            <person name="Chapman M.H."/>
            <person name="Huynh S."/>
            <person name="Bono J.L."/>
            <person name="On S.L.W."/>
            <person name="StLeger J."/>
            <person name="Foster G."/>
            <person name="Parker C.T."/>
        </authorList>
    </citation>
    <scope>NUCLEOTIDE SEQUENCE [LARGE SCALE GENOMIC DNA]</scope>
    <source>
        <strain evidence="2 3">CCUG 21559</strain>
    </source>
</reference>
<dbReference type="PANTHER" id="PTHR34138:SF1">
    <property type="entry name" value="CELL SHAPE-DETERMINING PROTEIN MREC"/>
    <property type="match status" value="1"/>
</dbReference>
<evidence type="ECO:0000313" key="2">
    <source>
        <dbReference type="EMBL" id="QCD44148.1"/>
    </source>
</evidence>
<accession>A0A6G5QEQ4</accession>
<sequence length="251" mass="27928">MKTKILLFIFVIFLVSLSIYKGSQISSVTINFGNFVSSAYLNAIQLVKDTINEHFRQVVQINSLREQNAELERSATLLATFANELNEISKNKNLAIYDPKIKLVRTLGYVNISDYNKFYISGFKDYNASKIYGLIYQGNSAGVVASKDDKPVALLQNDPKSIFSVYIGDEKIPGIAHGNKTGVVVKFIPQWLSPKVGDEVFTSGLDGIFFGGVPVGRVVKILEESSYKSAVIETYLKANTPKFLYVITKEK</sequence>
<dbReference type="Proteomes" id="UP000503264">
    <property type="component" value="Chromosome"/>
</dbReference>
<dbReference type="EMBL" id="CP012542">
    <property type="protein sequence ID" value="QCD44148.1"/>
    <property type="molecule type" value="Genomic_DNA"/>
</dbReference>
<dbReference type="InterPro" id="IPR007221">
    <property type="entry name" value="MreC"/>
</dbReference>